<accession>A0ABD3XMR1</accession>
<sequence length="205" mass="22975">HHSALITCVSWPSEKNNFCRNYEWTIPAQRYTDFAALGYMEQNVNKDCQTYRSLLTTGDGNCLFNALSIALCGAKSMCCEIKVRTCIEMACNEQFYITQTYSRDFMLCSPSFIEALMNCAKFGAYSSAWTIQAASDAVNRKINVFYPKVNGPADYIAQLLSDIPAVKQIQTGIKQNVYVVLDNINNKRKQLQACITGMTAVFGTQ</sequence>
<gene>
    <name evidence="2" type="ORF">ACJMK2_026020</name>
    <name evidence="3" type="ORF">ACJMK2_026327</name>
</gene>
<evidence type="ECO:0000313" key="4">
    <source>
        <dbReference type="Proteomes" id="UP001634394"/>
    </source>
</evidence>
<feature type="domain" description="OTU" evidence="1">
    <location>
        <begin position="58"/>
        <end position="146"/>
    </location>
</feature>
<dbReference type="InterPro" id="IPR038765">
    <property type="entry name" value="Papain-like_cys_pep_sf"/>
</dbReference>
<comment type="caution">
    <text evidence="3">The sequence shown here is derived from an EMBL/GenBank/DDBJ whole genome shotgun (WGS) entry which is preliminary data.</text>
</comment>
<evidence type="ECO:0000313" key="3">
    <source>
        <dbReference type="EMBL" id="KAL3886327.1"/>
    </source>
</evidence>
<name>A0ABD3XMR1_SINWO</name>
<dbReference type="SUPFAM" id="SSF54001">
    <property type="entry name" value="Cysteine proteinases"/>
    <property type="match status" value="1"/>
</dbReference>
<dbReference type="Pfam" id="PF02338">
    <property type="entry name" value="OTU"/>
    <property type="match status" value="1"/>
</dbReference>
<dbReference type="EMBL" id="JBJQND010000002">
    <property type="protein sequence ID" value="KAL3886327.1"/>
    <property type="molecule type" value="Genomic_DNA"/>
</dbReference>
<dbReference type="InterPro" id="IPR003323">
    <property type="entry name" value="OTU_dom"/>
</dbReference>
<dbReference type="Gene3D" id="3.90.70.80">
    <property type="match status" value="1"/>
</dbReference>
<reference evidence="3 4" key="1">
    <citation type="submission" date="2024-11" db="EMBL/GenBank/DDBJ databases">
        <title>Chromosome-level genome assembly of the freshwater bivalve Anodonta woodiana.</title>
        <authorList>
            <person name="Chen X."/>
        </authorList>
    </citation>
    <scope>NUCLEOTIDE SEQUENCE [LARGE SCALE GENOMIC DNA]</scope>
    <source>
        <strain evidence="3">MN2024</strain>
        <tissue evidence="3">Gills</tissue>
    </source>
</reference>
<organism evidence="3 4">
    <name type="scientific">Sinanodonta woodiana</name>
    <name type="common">Chinese pond mussel</name>
    <name type="synonym">Anodonta woodiana</name>
    <dbReference type="NCBI Taxonomy" id="1069815"/>
    <lineage>
        <taxon>Eukaryota</taxon>
        <taxon>Metazoa</taxon>
        <taxon>Spiralia</taxon>
        <taxon>Lophotrochozoa</taxon>
        <taxon>Mollusca</taxon>
        <taxon>Bivalvia</taxon>
        <taxon>Autobranchia</taxon>
        <taxon>Heteroconchia</taxon>
        <taxon>Palaeoheterodonta</taxon>
        <taxon>Unionida</taxon>
        <taxon>Unionoidea</taxon>
        <taxon>Unionidae</taxon>
        <taxon>Unioninae</taxon>
        <taxon>Sinanodonta</taxon>
    </lineage>
</organism>
<feature type="non-terminal residue" evidence="3">
    <location>
        <position position="1"/>
    </location>
</feature>
<protein>
    <recommendedName>
        <fullName evidence="1">OTU domain-containing protein</fullName>
    </recommendedName>
</protein>
<dbReference type="EMBL" id="JBJQND010000002">
    <property type="protein sequence ID" value="KAL3885993.1"/>
    <property type="molecule type" value="Genomic_DNA"/>
</dbReference>
<dbReference type="Proteomes" id="UP001634394">
    <property type="component" value="Unassembled WGS sequence"/>
</dbReference>
<keyword evidence="4" id="KW-1185">Reference proteome</keyword>
<evidence type="ECO:0000313" key="2">
    <source>
        <dbReference type="EMBL" id="KAL3885993.1"/>
    </source>
</evidence>
<evidence type="ECO:0000259" key="1">
    <source>
        <dbReference type="Pfam" id="PF02338"/>
    </source>
</evidence>
<dbReference type="AlphaFoldDB" id="A0ABD3XMR1"/>
<proteinExistence type="predicted"/>